<proteinExistence type="predicted"/>
<dbReference type="RefSeq" id="XP_055896302.1">
    <property type="nucleotide sequence ID" value="XM_056040327.1"/>
</dbReference>
<feature type="transmembrane region" description="Helical" evidence="2">
    <location>
        <begin position="42"/>
        <end position="62"/>
    </location>
</feature>
<protein>
    <submittedName>
        <fullName evidence="4 5">Uncharacterized protein LOC106071660</fullName>
    </submittedName>
</protein>
<dbReference type="AlphaFoldDB" id="A0A9W3BA09"/>
<evidence type="ECO:0000256" key="2">
    <source>
        <dbReference type="SAM" id="Phobius"/>
    </source>
</evidence>
<keyword evidence="3" id="KW-1185">Reference proteome</keyword>
<dbReference type="OrthoDB" id="6162524at2759"/>
<feature type="region of interest" description="Disordered" evidence="1">
    <location>
        <begin position="194"/>
        <end position="219"/>
    </location>
</feature>
<feature type="transmembrane region" description="Helical" evidence="2">
    <location>
        <begin position="149"/>
        <end position="170"/>
    </location>
</feature>
<dbReference type="RefSeq" id="XP_055896301.1">
    <property type="nucleotide sequence ID" value="XM_056040326.1"/>
</dbReference>
<keyword evidence="2" id="KW-1133">Transmembrane helix</keyword>
<reference evidence="4 5" key="1">
    <citation type="submission" date="2025-04" db="UniProtKB">
        <authorList>
            <consortium name="RefSeq"/>
        </authorList>
    </citation>
    <scope>IDENTIFICATION</scope>
</reference>
<keyword evidence="2" id="KW-0472">Membrane</keyword>
<gene>
    <name evidence="4 5" type="primary">LOC106071660</name>
</gene>
<evidence type="ECO:0000313" key="3">
    <source>
        <dbReference type="Proteomes" id="UP001165740"/>
    </source>
</evidence>
<name>A0A9W3BA09_BIOGL</name>
<sequence>MDNAQTSPTDADVTRNVGEISLNDIRDAFTSILGLELTHKTVFIVVCACLLTGLTLQTGTSYTSTADVFVYCTVYSSWVTLCLPWLVQNMDGKMIKLVASIFLRLFGADIGVLTWKAIRGQSHIFHRGLRMRPLFEPSMSWLSEAGYNLRYGVVIAALVASGMSFSITIYRKYFRPSPRVATKYSNTDLDYEESLASKTETGPNGPTKRDGSIQEGSASRNLVALGPSPALHRRSIVKECASMLVVRPTSEPPMPTGAFEKSIMKQGMGDRVPYVDTMGEAGRQMSDFSCMPGIRCAPLAIGAANQGRPHQLYGTVQTQDVRDDQFALIQPEAISDVYTATHFLKGEGYSKGQVEGHGTDYVESCSKGPVGRHNTNYVQDAESSSRNNLTWGRQFNLGSGVSRLPESGPRTNHQNIGVLRDAAGFTPQPCFATLPFRNSTAPMTTNSYRVGSSAMSERPDKTYPSEMCGDGRVAIDTSQRISQNLQGAKRRLQTLTETLVNDQYVDSSAWK</sequence>
<accession>A0A9W3BA09</accession>
<feature type="transmembrane region" description="Helical" evidence="2">
    <location>
        <begin position="68"/>
        <end position="87"/>
    </location>
</feature>
<dbReference type="GeneID" id="106071660"/>
<keyword evidence="2" id="KW-0812">Transmembrane</keyword>
<evidence type="ECO:0000313" key="5">
    <source>
        <dbReference type="RefSeq" id="XP_055896302.1"/>
    </source>
</evidence>
<evidence type="ECO:0000256" key="1">
    <source>
        <dbReference type="SAM" id="MobiDB-lite"/>
    </source>
</evidence>
<organism evidence="3 5">
    <name type="scientific">Biomphalaria glabrata</name>
    <name type="common">Bloodfluke planorb</name>
    <name type="synonym">Freshwater snail</name>
    <dbReference type="NCBI Taxonomy" id="6526"/>
    <lineage>
        <taxon>Eukaryota</taxon>
        <taxon>Metazoa</taxon>
        <taxon>Spiralia</taxon>
        <taxon>Lophotrochozoa</taxon>
        <taxon>Mollusca</taxon>
        <taxon>Gastropoda</taxon>
        <taxon>Heterobranchia</taxon>
        <taxon>Euthyneura</taxon>
        <taxon>Panpulmonata</taxon>
        <taxon>Hygrophila</taxon>
        <taxon>Lymnaeoidea</taxon>
        <taxon>Planorbidae</taxon>
        <taxon>Biomphalaria</taxon>
    </lineage>
</organism>
<evidence type="ECO:0000313" key="4">
    <source>
        <dbReference type="RefSeq" id="XP_055896301.1"/>
    </source>
</evidence>
<dbReference type="Proteomes" id="UP001165740">
    <property type="component" value="Chromosome 9"/>
</dbReference>